<dbReference type="AlphaFoldDB" id="A0A7Z0IRA1"/>
<keyword evidence="1" id="KW-0032">Aminotransferase</keyword>
<dbReference type="EMBL" id="JACBZR010000001">
    <property type="protein sequence ID" value="NYI76789.1"/>
    <property type="molecule type" value="Genomic_DNA"/>
</dbReference>
<dbReference type="NCBIfam" id="NF006734">
    <property type="entry name" value="PRK09266.1"/>
    <property type="match status" value="1"/>
</dbReference>
<dbReference type="InterPro" id="IPR001544">
    <property type="entry name" value="Aminotrans_IV"/>
</dbReference>
<evidence type="ECO:0000313" key="1">
    <source>
        <dbReference type="EMBL" id="NYI76789.1"/>
    </source>
</evidence>
<dbReference type="InterPro" id="IPR036038">
    <property type="entry name" value="Aminotransferase-like"/>
</dbReference>
<comment type="caution">
    <text evidence="1">The sequence shown here is derived from an EMBL/GenBank/DDBJ whole genome shotgun (WGS) entry which is preliminary data.</text>
</comment>
<dbReference type="Gene3D" id="3.20.10.10">
    <property type="entry name" value="D-amino Acid Aminotransferase, subunit A, domain 2"/>
    <property type="match status" value="1"/>
</dbReference>
<dbReference type="GO" id="GO:0008483">
    <property type="term" value="F:transaminase activity"/>
    <property type="evidence" value="ECO:0007669"/>
    <property type="project" value="UniProtKB-KW"/>
</dbReference>
<organism evidence="1 2">
    <name type="scientific">Nocardioides panzhihuensis</name>
    <dbReference type="NCBI Taxonomy" id="860243"/>
    <lineage>
        <taxon>Bacteria</taxon>
        <taxon>Bacillati</taxon>
        <taxon>Actinomycetota</taxon>
        <taxon>Actinomycetes</taxon>
        <taxon>Propionibacteriales</taxon>
        <taxon>Nocardioidaceae</taxon>
        <taxon>Nocardioides</taxon>
    </lineage>
</organism>
<dbReference type="InterPro" id="IPR043132">
    <property type="entry name" value="BCAT-like_C"/>
</dbReference>
<sequence length="261" mass="27631">MATIHGIEATAAQLSALALTGYGHFTSMHVEEGAVRGLDLHIERLIGNARVVFDADLDRDALVADIRAAIAGSSVSYTLRVTVFDPAINLGNLGTVTARPVPLITTRPSGAGPLQPLRVRTVAFQRDTPEIKHVGLFSPLHLRFAARRAGFDDVLFTDPTSTNVSEGSTWNIGFVTADGTVLWPDAPVLPGVTMTLLQAAGGHVLRSVAATQIGEMRAAFATNASIGVRPISMIDDHGFDPDDPVISELQRIYAAIPAHGV</sequence>
<proteinExistence type="predicted"/>
<reference evidence="1 2" key="1">
    <citation type="submission" date="2020-07" db="EMBL/GenBank/DDBJ databases">
        <title>Sequencing the genomes of 1000 actinobacteria strains.</title>
        <authorList>
            <person name="Klenk H.-P."/>
        </authorList>
    </citation>
    <scope>NUCLEOTIDE SEQUENCE [LARGE SCALE GENOMIC DNA]</scope>
    <source>
        <strain evidence="1 2">DSM 26487</strain>
    </source>
</reference>
<protein>
    <submittedName>
        <fullName evidence="1">Branched-subunit amino acid aminotransferase/4-amino-4-deoxychorismate lyase</fullName>
    </submittedName>
</protein>
<dbReference type="Proteomes" id="UP000564496">
    <property type="component" value="Unassembled WGS sequence"/>
</dbReference>
<accession>A0A7Z0IRA1</accession>
<dbReference type="Gene3D" id="3.30.470.10">
    <property type="match status" value="1"/>
</dbReference>
<gene>
    <name evidence="1" type="ORF">BJ988_001437</name>
</gene>
<dbReference type="SUPFAM" id="SSF56752">
    <property type="entry name" value="D-aminoacid aminotransferase-like PLP-dependent enzymes"/>
    <property type="match status" value="1"/>
</dbReference>
<dbReference type="InterPro" id="IPR043131">
    <property type="entry name" value="BCAT-like_N"/>
</dbReference>
<dbReference type="GO" id="GO:0016829">
    <property type="term" value="F:lyase activity"/>
    <property type="evidence" value="ECO:0007669"/>
    <property type="project" value="UniProtKB-KW"/>
</dbReference>
<evidence type="ECO:0000313" key="2">
    <source>
        <dbReference type="Proteomes" id="UP000564496"/>
    </source>
</evidence>
<name>A0A7Z0IRA1_9ACTN</name>
<dbReference type="Pfam" id="PF01063">
    <property type="entry name" value="Aminotran_4"/>
    <property type="match status" value="1"/>
</dbReference>
<dbReference type="RefSeq" id="WP_179657399.1">
    <property type="nucleotide sequence ID" value="NZ_JACBZR010000001.1"/>
</dbReference>
<keyword evidence="1" id="KW-0456">Lyase</keyword>
<keyword evidence="1" id="KW-0808">Transferase</keyword>
<keyword evidence="2" id="KW-1185">Reference proteome</keyword>